<dbReference type="GeneID" id="95510798"/>
<evidence type="ECO:0000313" key="3">
    <source>
        <dbReference type="Proteomes" id="UP000182375"/>
    </source>
</evidence>
<dbReference type="AlphaFoldDB" id="A0A1H4R5R3"/>
<dbReference type="STRING" id="67331.SAMN04490357_1602"/>
<evidence type="ECO:0000256" key="1">
    <source>
        <dbReference type="SAM" id="SignalP"/>
    </source>
</evidence>
<protein>
    <submittedName>
        <fullName evidence="2">Uncharacterized protein</fullName>
    </submittedName>
</protein>
<feature type="signal peptide" evidence="1">
    <location>
        <begin position="1"/>
        <end position="24"/>
    </location>
</feature>
<dbReference type="RefSeq" id="WP_070028084.1">
    <property type="nucleotide sequence ID" value="NZ_FNTD01000004.1"/>
</dbReference>
<name>A0A1H4R5R3_9ACTN</name>
<organism evidence="2 3">
    <name type="scientific">Streptomyces misionensis</name>
    <dbReference type="NCBI Taxonomy" id="67331"/>
    <lineage>
        <taxon>Bacteria</taxon>
        <taxon>Bacillati</taxon>
        <taxon>Actinomycetota</taxon>
        <taxon>Actinomycetes</taxon>
        <taxon>Kitasatosporales</taxon>
        <taxon>Streptomycetaceae</taxon>
        <taxon>Streptomyces</taxon>
    </lineage>
</organism>
<dbReference type="Proteomes" id="UP000182375">
    <property type="component" value="Unassembled WGS sequence"/>
</dbReference>
<sequence length="106" mass="11010">MRRSALIAVLSAGLLLGSANSALARAAGDDRVGTEQVVVFSNELTPLTVYSDPHGCHALPAVSHVLVNETSRTVRLHADPFCLTPGLPVRPGYGAHTGQFSGAFSS</sequence>
<reference evidence="2 3" key="1">
    <citation type="submission" date="2016-10" db="EMBL/GenBank/DDBJ databases">
        <authorList>
            <person name="de Groot N.N."/>
        </authorList>
    </citation>
    <scope>NUCLEOTIDE SEQUENCE [LARGE SCALE GENOMIC DNA]</scope>
    <source>
        <strain evidence="2 3">DSM 40306</strain>
    </source>
</reference>
<evidence type="ECO:0000313" key="2">
    <source>
        <dbReference type="EMBL" id="SEC27158.1"/>
    </source>
</evidence>
<keyword evidence="1" id="KW-0732">Signal</keyword>
<dbReference type="EMBL" id="FNTD01000004">
    <property type="protein sequence ID" value="SEC27158.1"/>
    <property type="molecule type" value="Genomic_DNA"/>
</dbReference>
<proteinExistence type="predicted"/>
<feature type="chain" id="PRO_5010245571" evidence="1">
    <location>
        <begin position="25"/>
        <end position="106"/>
    </location>
</feature>
<gene>
    <name evidence="2" type="ORF">SAMN04490357_1602</name>
</gene>
<accession>A0A1H4R5R3</accession>